<dbReference type="Proteomes" id="UP000887566">
    <property type="component" value="Unplaced"/>
</dbReference>
<name>A0A914W809_9BILA</name>
<accession>A0A914W809</accession>
<dbReference type="AlphaFoldDB" id="A0A914W809"/>
<dbReference type="WBParaSite" id="PSAMB.scaffold341size55839.g4847.t1">
    <property type="protein sequence ID" value="PSAMB.scaffold341size55839.g4847.t1"/>
    <property type="gene ID" value="PSAMB.scaffold341size55839.g4847"/>
</dbReference>
<evidence type="ECO:0000313" key="2">
    <source>
        <dbReference type="WBParaSite" id="PSAMB.scaffold341size55839.g4847.t1"/>
    </source>
</evidence>
<sequence length="129" mass="14454">MSAELSNYKCAQVSKRLSPVWCPSLPRYIHQRRRFPPIKIKHGDGCVGRSTHALGGTPSTHLHQCRGRTGDGARPFPLRISTDLIFASVANSTRLPRPFRPPCRSFAARNMRRTRRALSRGPSTAALRH</sequence>
<organism evidence="1 2">
    <name type="scientific">Plectus sambesii</name>
    <dbReference type="NCBI Taxonomy" id="2011161"/>
    <lineage>
        <taxon>Eukaryota</taxon>
        <taxon>Metazoa</taxon>
        <taxon>Ecdysozoa</taxon>
        <taxon>Nematoda</taxon>
        <taxon>Chromadorea</taxon>
        <taxon>Plectida</taxon>
        <taxon>Plectina</taxon>
        <taxon>Plectoidea</taxon>
        <taxon>Plectidae</taxon>
        <taxon>Plectus</taxon>
    </lineage>
</organism>
<proteinExistence type="predicted"/>
<reference evidence="2" key="1">
    <citation type="submission" date="2022-11" db="UniProtKB">
        <authorList>
            <consortium name="WormBaseParasite"/>
        </authorList>
    </citation>
    <scope>IDENTIFICATION</scope>
</reference>
<evidence type="ECO:0000313" key="1">
    <source>
        <dbReference type="Proteomes" id="UP000887566"/>
    </source>
</evidence>
<keyword evidence="1" id="KW-1185">Reference proteome</keyword>
<protein>
    <submittedName>
        <fullName evidence="2">Uncharacterized protein</fullName>
    </submittedName>
</protein>